<name>A0A7T5UI17_9BACT</name>
<evidence type="ECO:0000313" key="3">
    <source>
        <dbReference type="Proteomes" id="UP000595362"/>
    </source>
</evidence>
<evidence type="ECO:0000256" key="1">
    <source>
        <dbReference type="SAM" id="MobiDB-lite"/>
    </source>
</evidence>
<dbReference type="EMBL" id="CP066681">
    <property type="protein sequence ID" value="QQG37015.1"/>
    <property type="molecule type" value="Genomic_DNA"/>
</dbReference>
<feature type="compositionally biased region" description="Basic and acidic residues" evidence="1">
    <location>
        <begin position="26"/>
        <end position="43"/>
    </location>
</feature>
<feature type="compositionally biased region" description="Polar residues" evidence="1">
    <location>
        <begin position="10"/>
        <end position="20"/>
    </location>
</feature>
<evidence type="ECO:0008006" key="4">
    <source>
        <dbReference type="Google" id="ProtNLM"/>
    </source>
</evidence>
<feature type="region of interest" description="Disordered" evidence="1">
    <location>
        <begin position="1"/>
        <end position="59"/>
    </location>
</feature>
<evidence type="ECO:0000313" key="2">
    <source>
        <dbReference type="EMBL" id="QQG37015.1"/>
    </source>
</evidence>
<dbReference type="Proteomes" id="UP000595362">
    <property type="component" value="Chromosome"/>
</dbReference>
<sequence>MAENQKDKTSSAAAAQSWQLRSPGRPAEKRAASDDLSRIERRPQSPSHAPQPLQSAYQPAPLKARFERLARLTENFSTRTKLALATGGLVAVSSIMALFSQASPADADEEHATEAETTKINAPAAADPYNRIMGKGKPYIPAPPPEAKAYAFPRLDFHKFARGPGRTPVIDSEIDSLIKSAASAEGLHPDLMIELFGKESGLGRKNIGHVLNARSDTNASGICQFTEQTFLSTLAKDGGRLGFGKYADAVYTVAGKNNRTYYTAGKYQRDILNLRFDPEIAIPLCAAHIKRDLMAMSPYIKRPLTFADSATSHFTGWAVAKDIIRAYDDPKARRDPAYIYAERGNYAGSDTNMSLFFRNGDRRKPYTVAEFYEAKMRIVGNERALAEVIPNGTRLAQRSP</sequence>
<proteinExistence type="predicted"/>
<dbReference type="Gene3D" id="1.10.530.10">
    <property type="match status" value="1"/>
</dbReference>
<gene>
    <name evidence="2" type="ORF">HYS17_04425</name>
</gene>
<accession>A0A7T5UI17</accession>
<dbReference type="AlphaFoldDB" id="A0A7T5UI17"/>
<feature type="compositionally biased region" description="Polar residues" evidence="1">
    <location>
        <begin position="44"/>
        <end position="57"/>
    </location>
</feature>
<organism evidence="2 3">
    <name type="scientific">Micavibrio aeruginosavorus</name>
    <dbReference type="NCBI Taxonomy" id="349221"/>
    <lineage>
        <taxon>Bacteria</taxon>
        <taxon>Pseudomonadati</taxon>
        <taxon>Bdellovibrionota</taxon>
        <taxon>Bdellovibrionia</taxon>
        <taxon>Bdellovibrionales</taxon>
        <taxon>Pseudobdellovibrionaceae</taxon>
        <taxon>Micavibrio</taxon>
    </lineage>
</organism>
<protein>
    <recommendedName>
        <fullName evidence="4">Transglycosylase SLT domain-containing protein</fullName>
    </recommendedName>
</protein>
<reference evidence="2 3" key="1">
    <citation type="submission" date="2020-07" db="EMBL/GenBank/DDBJ databases">
        <title>Huge and variable diversity of episymbiotic CPR bacteria and DPANN archaea in groundwater ecosystems.</title>
        <authorList>
            <person name="He C.Y."/>
            <person name="Keren R."/>
            <person name="Whittaker M."/>
            <person name="Farag I.F."/>
            <person name="Doudna J."/>
            <person name="Cate J.H.D."/>
            <person name="Banfield J.F."/>
        </authorList>
    </citation>
    <scope>NUCLEOTIDE SEQUENCE [LARGE SCALE GENOMIC DNA]</scope>
    <source>
        <strain evidence="2">NC_groundwater_70_Ag_B-0.1um_54_66</strain>
    </source>
</reference>